<evidence type="ECO:0000313" key="1">
    <source>
        <dbReference type="EMBL" id="MEQ2246171.1"/>
    </source>
</evidence>
<organism evidence="1 2">
    <name type="scientific">Ilyodon furcidens</name>
    <name type="common">goldbreast splitfin</name>
    <dbReference type="NCBI Taxonomy" id="33524"/>
    <lineage>
        <taxon>Eukaryota</taxon>
        <taxon>Metazoa</taxon>
        <taxon>Chordata</taxon>
        <taxon>Craniata</taxon>
        <taxon>Vertebrata</taxon>
        <taxon>Euteleostomi</taxon>
        <taxon>Actinopterygii</taxon>
        <taxon>Neopterygii</taxon>
        <taxon>Teleostei</taxon>
        <taxon>Neoteleostei</taxon>
        <taxon>Acanthomorphata</taxon>
        <taxon>Ovalentaria</taxon>
        <taxon>Atherinomorphae</taxon>
        <taxon>Cyprinodontiformes</taxon>
        <taxon>Goodeidae</taxon>
        <taxon>Ilyodon</taxon>
    </lineage>
</organism>
<protein>
    <submittedName>
        <fullName evidence="1">Uncharacterized protein</fullName>
    </submittedName>
</protein>
<gene>
    <name evidence="1" type="ORF">ILYODFUR_035497</name>
</gene>
<reference evidence="1 2" key="1">
    <citation type="submission" date="2021-06" db="EMBL/GenBank/DDBJ databases">
        <authorList>
            <person name="Palmer J.M."/>
        </authorList>
    </citation>
    <scope>NUCLEOTIDE SEQUENCE [LARGE SCALE GENOMIC DNA]</scope>
    <source>
        <strain evidence="2">if_2019</strain>
        <tissue evidence="1">Muscle</tissue>
    </source>
</reference>
<sequence>MLPGFVSQTPLMLIFYLWKIRSHNIAIYCHELWLIRKLLPRYLGKRCESCHLPCCCCGTARLLLEPLDGSDYEILHGTGFQAHGEHKAEVFILFFKTKADNNSKKVQIRAY</sequence>
<proteinExistence type="predicted"/>
<accession>A0ABV0UPL4</accession>
<evidence type="ECO:0000313" key="2">
    <source>
        <dbReference type="Proteomes" id="UP001482620"/>
    </source>
</evidence>
<dbReference type="EMBL" id="JAHRIQ010076293">
    <property type="protein sequence ID" value="MEQ2246171.1"/>
    <property type="molecule type" value="Genomic_DNA"/>
</dbReference>
<comment type="caution">
    <text evidence="1">The sequence shown here is derived from an EMBL/GenBank/DDBJ whole genome shotgun (WGS) entry which is preliminary data.</text>
</comment>
<keyword evidence="2" id="KW-1185">Reference proteome</keyword>
<name>A0ABV0UPL4_9TELE</name>
<dbReference type="Proteomes" id="UP001482620">
    <property type="component" value="Unassembled WGS sequence"/>
</dbReference>